<reference evidence="1 2" key="1">
    <citation type="journal article" date="2019" name="Genome Biol. Evol.">
        <title>Insights into the evolution of the New World diploid cottons (Gossypium, subgenus Houzingenia) based on genome sequencing.</title>
        <authorList>
            <person name="Grover C.E."/>
            <person name="Arick M.A. 2nd"/>
            <person name="Thrash A."/>
            <person name="Conover J.L."/>
            <person name="Sanders W.S."/>
            <person name="Peterson D.G."/>
            <person name="Frelichowski J.E."/>
            <person name="Scheffler J.A."/>
            <person name="Scheffler B.E."/>
            <person name="Wendel J.F."/>
        </authorList>
    </citation>
    <scope>NUCLEOTIDE SEQUENCE [LARGE SCALE GENOMIC DNA]</scope>
    <source>
        <strain evidence="1">27</strain>
        <tissue evidence="1">Leaf</tissue>
    </source>
</reference>
<evidence type="ECO:0000313" key="2">
    <source>
        <dbReference type="Proteomes" id="UP000593561"/>
    </source>
</evidence>
<organism evidence="1 2">
    <name type="scientific">Gossypium davidsonii</name>
    <name type="common">Davidson's cotton</name>
    <name type="synonym">Gossypium klotzschianum subsp. davidsonii</name>
    <dbReference type="NCBI Taxonomy" id="34287"/>
    <lineage>
        <taxon>Eukaryota</taxon>
        <taxon>Viridiplantae</taxon>
        <taxon>Streptophyta</taxon>
        <taxon>Embryophyta</taxon>
        <taxon>Tracheophyta</taxon>
        <taxon>Spermatophyta</taxon>
        <taxon>Magnoliopsida</taxon>
        <taxon>eudicotyledons</taxon>
        <taxon>Gunneridae</taxon>
        <taxon>Pentapetalae</taxon>
        <taxon>rosids</taxon>
        <taxon>malvids</taxon>
        <taxon>Malvales</taxon>
        <taxon>Malvaceae</taxon>
        <taxon>Malvoideae</taxon>
        <taxon>Gossypium</taxon>
    </lineage>
</organism>
<evidence type="ECO:0000313" key="1">
    <source>
        <dbReference type="EMBL" id="MBA0609204.1"/>
    </source>
</evidence>
<dbReference type="AlphaFoldDB" id="A0A7J8R5W6"/>
<comment type="caution">
    <text evidence="1">The sequence shown here is derived from an EMBL/GenBank/DDBJ whole genome shotgun (WGS) entry which is preliminary data.</text>
</comment>
<sequence>MSWKELEKKIAALVGTSIDRWLLLKMLCSHKATSQFRHRSFPYYDQLTSIYAKD</sequence>
<protein>
    <submittedName>
        <fullName evidence="1">Uncharacterized protein</fullName>
    </submittedName>
</protein>
<dbReference type="EMBL" id="JABFAC010000003">
    <property type="protein sequence ID" value="MBA0609204.1"/>
    <property type="molecule type" value="Genomic_DNA"/>
</dbReference>
<keyword evidence="2" id="KW-1185">Reference proteome</keyword>
<gene>
    <name evidence="1" type="ORF">Godav_021306</name>
</gene>
<dbReference type="Proteomes" id="UP000593561">
    <property type="component" value="Unassembled WGS sequence"/>
</dbReference>
<proteinExistence type="predicted"/>
<name>A0A7J8R5W6_GOSDV</name>
<accession>A0A7J8R5W6</accession>